<evidence type="ECO:0008006" key="4">
    <source>
        <dbReference type="Google" id="ProtNLM"/>
    </source>
</evidence>
<reference evidence="2 3" key="1">
    <citation type="journal article" date="2022" name="IScience">
        <title>An ultrasensitive nanofiber-based assay for enzymatic hydrolysis and deep-sea microbial degradation of cellulose.</title>
        <authorList>
            <person name="Tsudome M."/>
            <person name="Tachioka M."/>
            <person name="Miyazaki M."/>
            <person name="Uchimura K."/>
            <person name="Tsuda M."/>
            <person name="Takaki Y."/>
            <person name="Deguchi S."/>
        </authorList>
    </citation>
    <scope>NUCLEOTIDE SEQUENCE [LARGE SCALE GENOMIC DNA]</scope>
    <source>
        <strain evidence="2 3">GE09</strain>
    </source>
</reference>
<dbReference type="Pfam" id="PF09842">
    <property type="entry name" value="DUF2069"/>
    <property type="match status" value="1"/>
</dbReference>
<dbReference type="RefSeq" id="WP_236984707.1">
    <property type="nucleotide sequence ID" value="NZ_AP023086.1"/>
</dbReference>
<feature type="transmembrane region" description="Helical" evidence="1">
    <location>
        <begin position="58"/>
        <end position="76"/>
    </location>
</feature>
<feature type="transmembrane region" description="Helical" evidence="1">
    <location>
        <begin position="29"/>
        <end position="52"/>
    </location>
</feature>
<accession>A0AAN1WKV6</accession>
<protein>
    <recommendedName>
        <fullName evidence="4">DUF2069 domain-containing protein</fullName>
    </recommendedName>
</protein>
<evidence type="ECO:0000256" key="1">
    <source>
        <dbReference type="SAM" id="Phobius"/>
    </source>
</evidence>
<proteinExistence type="predicted"/>
<feature type="transmembrane region" description="Helical" evidence="1">
    <location>
        <begin position="83"/>
        <end position="103"/>
    </location>
</feature>
<gene>
    <name evidence="2" type="ORF">MARGE09_P3642</name>
</gene>
<keyword evidence="1" id="KW-0472">Membrane</keyword>
<organism evidence="2 3">
    <name type="scientific">Marinagarivorans cellulosilyticus</name>
    <dbReference type="NCBI Taxonomy" id="2721545"/>
    <lineage>
        <taxon>Bacteria</taxon>
        <taxon>Pseudomonadati</taxon>
        <taxon>Pseudomonadota</taxon>
        <taxon>Gammaproteobacteria</taxon>
        <taxon>Cellvibrionales</taxon>
        <taxon>Cellvibrionaceae</taxon>
        <taxon>Marinagarivorans</taxon>
    </lineage>
</organism>
<dbReference type="EMBL" id="AP023086">
    <property type="protein sequence ID" value="BCD99440.1"/>
    <property type="molecule type" value="Genomic_DNA"/>
</dbReference>
<keyword evidence="3" id="KW-1185">Reference proteome</keyword>
<evidence type="ECO:0000313" key="3">
    <source>
        <dbReference type="Proteomes" id="UP001320119"/>
    </source>
</evidence>
<dbReference type="Proteomes" id="UP001320119">
    <property type="component" value="Chromosome"/>
</dbReference>
<dbReference type="InterPro" id="IPR018643">
    <property type="entry name" value="DUF2069_membrane"/>
</dbReference>
<name>A0AAN1WKV6_9GAMM</name>
<evidence type="ECO:0000313" key="2">
    <source>
        <dbReference type="EMBL" id="BCD99440.1"/>
    </source>
</evidence>
<sequence length="160" mass="18737">MSTPPLSTPPLTDANTAQQRITVFERRALYAHWATLFFYCALLALFSLHQWFRPEGISLFQWSVQCLPLLMFWFGLRIRKRRTYSWLGFVLFLYFIKGVEGVMGFTPTLFDWCLLIFSTSLFITSTMAARWLLLKEKELYLLRQNTTGNSDDITEISTPQ</sequence>
<keyword evidence="1" id="KW-1133">Transmembrane helix</keyword>
<feature type="transmembrane region" description="Helical" evidence="1">
    <location>
        <begin position="109"/>
        <end position="133"/>
    </location>
</feature>
<dbReference type="AlphaFoldDB" id="A0AAN1WKV6"/>
<dbReference type="KEGG" id="marq:MARGE09_P3642"/>
<keyword evidence="1" id="KW-0812">Transmembrane</keyword>